<dbReference type="Proteomes" id="UP001212997">
    <property type="component" value="Unassembled WGS sequence"/>
</dbReference>
<keyword evidence="3" id="KW-1185">Reference proteome</keyword>
<evidence type="ECO:0000256" key="1">
    <source>
        <dbReference type="SAM" id="MobiDB-lite"/>
    </source>
</evidence>
<name>A0AAD5YBV7_9APHY</name>
<gene>
    <name evidence="2" type="ORF">NLI96_g13013</name>
</gene>
<comment type="caution">
    <text evidence="2">The sequence shown here is derived from an EMBL/GenBank/DDBJ whole genome shotgun (WGS) entry which is preliminary data.</text>
</comment>
<dbReference type="EMBL" id="JANAWD010001405">
    <property type="protein sequence ID" value="KAJ3473416.1"/>
    <property type="molecule type" value="Genomic_DNA"/>
</dbReference>
<reference evidence="2" key="1">
    <citation type="submission" date="2022-07" db="EMBL/GenBank/DDBJ databases">
        <title>Genome Sequence of Physisporinus lineatus.</title>
        <authorList>
            <person name="Buettner E."/>
        </authorList>
    </citation>
    <scope>NUCLEOTIDE SEQUENCE</scope>
    <source>
        <strain evidence="2">VT162</strain>
    </source>
</reference>
<proteinExistence type="predicted"/>
<protein>
    <submittedName>
        <fullName evidence="2">Uncharacterized protein</fullName>
    </submittedName>
</protein>
<accession>A0AAD5YBV7</accession>
<feature type="compositionally biased region" description="Polar residues" evidence="1">
    <location>
        <begin position="1"/>
        <end position="15"/>
    </location>
</feature>
<evidence type="ECO:0000313" key="3">
    <source>
        <dbReference type="Proteomes" id="UP001212997"/>
    </source>
</evidence>
<evidence type="ECO:0000313" key="2">
    <source>
        <dbReference type="EMBL" id="KAJ3473416.1"/>
    </source>
</evidence>
<dbReference type="AlphaFoldDB" id="A0AAD5YBV7"/>
<feature type="region of interest" description="Disordered" evidence="1">
    <location>
        <begin position="1"/>
        <end position="86"/>
    </location>
</feature>
<organism evidence="2 3">
    <name type="scientific">Meripilus lineatus</name>
    <dbReference type="NCBI Taxonomy" id="2056292"/>
    <lineage>
        <taxon>Eukaryota</taxon>
        <taxon>Fungi</taxon>
        <taxon>Dikarya</taxon>
        <taxon>Basidiomycota</taxon>
        <taxon>Agaricomycotina</taxon>
        <taxon>Agaricomycetes</taxon>
        <taxon>Polyporales</taxon>
        <taxon>Meripilaceae</taxon>
        <taxon>Meripilus</taxon>
    </lineage>
</organism>
<sequence>MLLTSSQSRTSLNSHSSKRALMHPFSDPDDHILRKAQRANTAESLPEADIHTNTPPEVSLEIPPRLSPNRARGPNGPPTDNTRTTVDPFPFMVPLPEKEKVQRVKFIKKVLRHNPEIFTRGTIGKSPHLPVPITPISCEMSFTSTIENATPNAWASKWATISNIITPRGKEEQIKDFLKPIFIGVNSSVSMGDLGFGRITEVFAFHEETVIFLVEGPAVHTRLNIAFVSAPKSATNLSRRDEEKYWKEKETREEFCRALDFLITL</sequence>